<name>A0A9P6W637_RHOMI</name>
<dbReference type="Proteomes" id="UP000777482">
    <property type="component" value="Unassembled WGS sequence"/>
</dbReference>
<dbReference type="OrthoDB" id="21254at2759"/>
<dbReference type="AlphaFoldDB" id="A0A9P6W637"/>
<feature type="region of interest" description="Disordered" evidence="2">
    <location>
        <begin position="220"/>
        <end position="239"/>
    </location>
</feature>
<feature type="compositionally biased region" description="Basic and acidic residues" evidence="2">
    <location>
        <begin position="280"/>
        <end position="289"/>
    </location>
</feature>
<dbReference type="InterPro" id="IPR045091">
    <property type="entry name" value="Mad2-like"/>
</dbReference>
<feature type="domain" description="HORMA" evidence="3">
    <location>
        <begin position="9"/>
        <end position="258"/>
    </location>
</feature>
<sequence length="296" mass="33150">MADDYLSFKETVRAMRDFLETSFHTVLYIRQVYPPVLFQQVRKYGCPVWQCRAEPVCEYLGRVINCIDEELEKGSIRRVMLVVREATPEATPLERFVFDLEWYIKQQDMPKDGPDFVPATNGVARKHVDDLFRAGMVKLNMSTSYLKPIPSGKPHHTALTFAVLLEMAQDAPMPMSKAAQAGVCFTSLRAYFRPKHMLLSDFLPRQDVPVEWIPAERRDAMEDDGSGPGRGHTAASQDSTISPIEGIRFGLLGLDMAVEEMAEKFLELAATTGSSSGGRAEVRTSAARDRKGKGRA</sequence>
<evidence type="ECO:0000313" key="4">
    <source>
        <dbReference type="EMBL" id="KAG0665618.1"/>
    </source>
</evidence>
<keyword evidence="5" id="KW-1185">Reference proteome</keyword>
<organism evidence="4 5">
    <name type="scientific">Rhodotorula mucilaginosa</name>
    <name type="common">Yeast</name>
    <name type="synonym">Rhodotorula rubra</name>
    <dbReference type="NCBI Taxonomy" id="5537"/>
    <lineage>
        <taxon>Eukaryota</taxon>
        <taxon>Fungi</taxon>
        <taxon>Dikarya</taxon>
        <taxon>Basidiomycota</taxon>
        <taxon>Pucciniomycotina</taxon>
        <taxon>Microbotryomycetes</taxon>
        <taxon>Sporidiobolales</taxon>
        <taxon>Sporidiobolaceae</taxon>
        <taxon>Rhodotorula</taxon>
    </lineage>
</organism>
<dbReference type="EMBL" id="PUHQ01000008">
    <property type="protein sequence ID" value="KAG0665618.1"/>
    <property type="molecule type" value="Genomic_DNA"/>
</dbReference>
<dbReference type="PROSITE" id="PS50815">
    <property type="entry name" value="HORMA"/>
    <property type="match status" value="1"/>
</dbReference>
<proteinExistence type="inferred from homology"/>
<feature type="region of interest" description="Disordered" evidence="2">
    <location>
        <begin position="269"/>
        <end position="296"/>
    </location>
</feature>
<dbReference type="SUPFAM" id="SSF56019">
    <property type="entry name" value="The spindle assembly checkpoint protein mad2"/>
    <property type="match status" value="1"/>
</dbReference>
<comment type="caution">
    <text evidence="4">The sequence shown here is derived from an EMBL/GenBank/DDBJ whole genome shotgun (WGS) entry which is preliminary data.</text>
</comment>
<dbReference type="InterPro" id="IPR003511">
    <property type="entry name" value="HORMA_dom"/>
</dbReference>
<protein>
    <recommendedName>
        <fullName evidence="3">HORMA domain-containing protein</fullName>
    </recommendedName>
</protein>
<dbReference type="Gene3D" id="3.30.900.10">
    <property type="entry name" value="HORMA domain"/>
    <property type="match status" value="1"/>
</dbReference>
<comment type="similarity">
    <text evidence="1">Belongs to the MAD2 family.</text>
</comment>
<evidence type="ECO:0000256" key="2">
    <source>
        <dbReference type="SAM" id="MobiDB-lite"/>
    </source>
</evidence>
<evidence type="ECO:0000313" key="5">
    <source>
        <dbReference type="Proteomes" id="UP000777482"/>
    </source>
</evidence>
<accession>A0A9P6W637</accession>
<dbReference type="Pfam" id="PF02301">
    <property type="entry name" value="HORMA"/>
    <property type="match status" value="1"/>
</dbReference>
<reference evidence="4 5" key="1">
    <citation type="submission" date="2020-11" db="EMBL/GenBank/DDBJ databases">
        <title>Kefir isolates.</title>
        <authorList>
            <person name="Marcisauskas S."/>
            <person name="Kim Y."/>
            <person name="Blasche S."/>
        </authorList>
    </citation>
    <scope>NUCLEOTIDE SEQUENCE [LARGE SCALE GENOMIC DNA]</scope>
    <source>
        <strain evidence="4 5">KR</strain>
    </source>
</reference>
<dbReference type="PANTHER" id="PTHR11842:SF10">
    <property type="entry name" value="MITOTIC SPINDLE ASSEMBLY CHECKPOINT PROTEIN MAD2B"/>
    <property type="match status" value="1"/>
</dbReference>
<evidence type="ECO:0000259" key="3">
    <source>
        <dbReference type="PROSITE" id="PS50815"/>
    </source>
</evidence>
<dbReference type="InterPro" id="IPR036570">
    <property type="entry name" value="HORMA_dom_sf"/>
</dbReference>
<evidence type="ECO:0000256" key="1">
    <source>
        <dbReference type="ARBA" id="ARBA00010348"/>
    </source>
</evidence>
<gene>
    <name evidence="4" type="ORF">C6P46_006401</name>
</gene>
<dbReference type="GO" id="GO:0016035">
    <property type="term" value="C:zeta DNA polymerase complex"/>
    <property type="evidence" value="ECO:0007669"/>
    <property type="project" value="TreeGrafter"/>
</dbReference>
<dbReference type="PANTHER" id="PTHR11842">
    <property type="entry name" value="MITOTIC SPINDLE ASSEMBLY CHECKPOINT PROTEIN MAD2"/>
    <property type="match status" value="1"/>
</dbReference>